<dbReference type="Pfam" id="PF16057">
    <property type="entry name" value="DUF4800"/>
    <property type="match status" value="1"/>
</dbReference>
<dbReference type="AlphaFoldDB" id="A0A182MSR2"/>
<dbReference type="STRING" id="139723.A0A182MSR2"/>
<dbReference type="EMBL" id="AXCM01000642">
    <property type="status" value="NOT_ANNOTATED_CDS"/>
    <property type="molecule type" value="Genomic_DNA"/>
</dbReference>
<evidence type="ECO:0000313" key="2">
    <source>
        <dbReference type="Proteomes" id="UP000075883"/>
    </source>
</evidence>
<proteinExistence type="predicted"/>
<accession>A0A182MSR2</accession>
<name>A0A182MSR2_9DIPT</name>
<keyword evidence="2" id="KW-1185">Reference proteome</keyword>
<protein>
    <submittedName>
        <fullName evidence="1">Uncharacterized protein</fullName>
    </submittedName>
</protein>
<dbReference type="EnsemblMetazoa" id="ACUA025373-RA">
    <property type="protein sequence ID" value="ACUA025373-PA"/>
    <property type="gene ID" value="ACUA025373"/>
</dbReference>
<dbReference type="Proteomes" id="UP000075883">
    <property type="component" value="Unassembled WGS sequence"/>
</dbReference>
<sequence length="240" mass="26976">MQQRDQTNAALAYTKKQPFREGHSLAEVHFRCRVPTTIKPLYTSYQKDLSNTLWEPLNTFWAECYESCKLSSQRRAKLQMESRRKFQERILVPCRIRQSEENARLSIQQTQRKAKDANTDRRWLNLQRFLYGPKGAWSKDLDLTKDGLSVGWVSSVRGVRGGDLSDGGVSQRGGDLGNWGHSLDGQRLTVDDGVESVDGIGSVLNDTTGAIGFNQRVRASDNISRAGLLLFLVVSGQSIL</sequence>
<organism evidence="1 2">
    <name type="scientific">Anopheles culicifacies</name>
    <dbReference type="NCBI Taxonomy" id="139723"/>
    <lineage>
        <taxon>Eukaryota</taxon>
        <taxon>Metazoa</taxon>
        <taxon>Ecdysozoa</taxon>
        <taxon>Arthropoda</taxon>
        <taxon>Hexapoda</taxon>
        <taxon>Insecta</taxon>
        <taxon>Pterygota</taxon>
        <taxon>Neoptera</taxon>
        <taxon>Endopterygota</taxon>
        <taxon>Diptera</taxon>
        <taxon>Nematocera</taxon>
        <taxon>Culicoidea</taxon>
        <taxon>Culicidae</taxon>
        <taxon>Anophelinae</taxon>
        <taxon>Anopheles</taxon>
        <taxon>culicifacies species complex</taxon>
    </lineage>
</organism>
<reference evidence="2" key="1">
    <citation type="submission" date="2013-09" db="EMBL/GenBank/DDBJ databases">
        <title>The Genome Sequence of Anopheles culicifacies species A.</title>
        <authorList>
            <consortium name="The Broad Institute Genomics Platform"/>
            <person name="Neafsey D.E."/>
            <person name="Besansky N."/>
            <person name="Howell P."/>
            <person name="Walton C."/>
            <person name="Young S.K."/>
            <person name="Zeng Q."/>
            <person name="Gargeya S."/>
            <person name="Fitzgerald M."/>
            <person name="Haas B."/>
            <person name="Abouelleil A."/>
            <person name="Allen A.W."/>
            <person name="Alvarado L."/>
            <person name="Arachchi H.M."/>
            <person name="Berlin A.M."/>
            <person name="Chapman S.B."/>
            <person name="Gainer-Dewar J."/>
            <person name="Goldberg J."/>
            <person name="Griggs A."/>
            <person name="Gujja S."/>
            <person name="Hansen M."/>
            <person name="Howarth C."/>
            <person name="Imamovic A."/>
            <person name="Ireland A."/>
            <person name="Larimer J."/>
            <person name="McCowan C."/>
            <person name="Murphy C."/>
            <person name="Pearson M."/>
            <person name="Poon T.W."/>
            <person name="Priest M."/>
            <person name="Roberts A."/>
            <person name="Saif S."/>
            <person name="Shea T."/>
            <person name="Sisk P."/>
            <person name="Sykes S."/>
            <person name="Wortman J."/>
            <person name="Nusbaum C."/>
            <person name="Birren B."/>
        </authorList>
    </citation>
    <scope>NUCLEOTIDE SEQUENCE [LARGE SCALE GENOMIC DNA]</scope>
    <source>
        <strain evidence="2">A-37</strain>
    </source>
</reference>
<reference evidence="1" key="2">
    <citation type="submission" date="2020-05" db="UniProtKB">
        <authorList>
            <consortium name="EnsemblMetazoa"/>
        </authorList>
    </citation>
    <scope>IDENTIFICATION</scope>
    <source>
        <strain evidence="1">A-37</strain>
    </source>
</reference>
<dbReference type="VEuPathDB" id="VectorBase:ACUA025373"/>
<evidence type="ECO:0000313" key="1">
    <source>
        <dbReference type="EnsemblMetazoa" id="ACUA025373-PA"/>
    </source>
</evidence>